<evidence type="ECO:0000313" key="2">
    <source>
        <dbReference type="Proteomes" id="UP001157502"/>
    </source>
</evidence>
<protein>
    <submittedName>
        <fullName evidence="1">Uncharacterized protein</fullName>
    </submittedName>
</protein>
<organism evidence="1 2">
    <name type="scientific">Dallia pectoralis</name>
    <name type="common">Alaska blackfish</name>
    <dbReference type="NCBI Taxonomy" id="75939"/>
    <lineage>
        <taxon>Eukaryota</taxon>
        <taxon>Metazoa</taxon>
        <taxon>Chordata</taxon>
        <taxon>Craniata</taxon>
        <taxon>Vertebrata</taxon>
        <taxon>Euteleostomi</taxon>
        <taxon>Actinopterygii</taxon>
        <taxon>Neopterygii</taxon>
        <taxon>Teleostei</taxon>
        <taxon>Protacanthopterygii</taxon>
        <taxon>Esociformes</taxon>
        <taxon>Umbridae</taxon>
        <taxon>Dallia</taxon>
    </lineage>
</organism>
<name>A0ACC2GU77_DALPE</name>
<comment type="caution">
    <text evidence="1">The sequence shown here is derived from an EMBL/GenBank/DDBJ whole genome shotgun (WGS) entry which is preliminary data.</text>
</comment>
<proteinExistence type="predicted"/>
<evidence type="ECO:0000313" key="1">
    <source>
        <dbReference type="EMBL" id="KAJ8007122.1"/>
    </source>
</evidence>
<accession>A0ACC2GU77</accession>
<sequence length="120" mass="13627">MEHLFPKRYLKLSAFSQKCNTFVVVAAAWPVCLRTREPLRMKNRGSASCIVSGSFKKIGKIEDQIQTLIRSVERQRHVSICTMTVETRPLGRHVDTSRPFDWAHRVPVLVGGGFLITCEV</sequence>
<gene>
    <name evidence="1" type="ORF">DPEC_G00114280</name>
</gene>
<reference evidence="1" key="1">
    <citation type="submission" date="2021-05" db="EMBL/GenBank/DDBJ databases">
        <authorList>
            <person name="Pan Q."/>
            <person name="Jouanno E."/>
            <person name="Zahm M."/>
            <person name="Klopp C."/>
            <person name="Cabau C."/>
            <person name="Louis A."/>
            <person name="Berthelot C."/>
            <person name="Parey E."/>
            <person name="Roest Crollius H."/>
            <person name="Montfort J."/>
            <person name="Robinson-Rechavi M."/>
            <person name="Bouchez O."/>
            <person name="Lampietro C."/>
            <person name="Lopez Roques C."/>
            <person name="Donnadieu C."/>
            <person name="Postlethwait J."/>
            <person name="Bobe J."/>
            <person name="Dillon D."/>
            <person name="Chandos A."/>
            <person name="von Hippel F."/>
            <person name="Guiguen Y."/>
        </authorList>
    </citation>
    <scope>NUCLEOTIDE SEQUENCE</scope>
    <source>
        <strain evidence="1">YG-Jan2019</strain>
    </source>
</reference>
<dbReference type="Proteomes" id="UP001157502">
    <property type="component" value="Chromosome 9"/>
</dbReference>
<dbReference type="EMBL" id="CM055736">
    <property type="protein sequence ID" value="KAJ8007122.1"/>
    <property type="molecule type" value="Genomic_DNA"/>
</dbReference>
<keyword evidence="2" id="KW-1185">Reference proteome</keyword>